<dbReference type="EMBL" id="CM042037">
    <property type="protein sequence ID" value="KAI3742254.1"/>
    <property type="molecule type" value="Genomic_DNA"/>
</dbReference>
<gene>
    <name evidence="1" type="ORF">L1987_59934</name>
</gene>
<evidence type="ECO:0000313" key="1">
    <source>
        <dbReference type="EMBL" id="KAI3742254.1"/>
    </source>
</evidence>
<organism evidence="1 2">
    <name type="scientific">Smallanthus sonchifolius</name>
    <dbReference type="NCBI Taxonomy" id="185202"/>
    <lineage>
        <taxon>Eukaryota</taxon>
        <taxon>Viridiplantae</taxon>
        <taxon>Streptophyta</taxon>
        <taxon>Embryophyta</taxon>
        <taxon>Tracheophyta</taxon>
        <taxon>Spermatophyta</taxon>
        <taxon>Magnoliopsida</taxon>
        <taxon>eudicotyledons</taxon>
        <taxon>Gunneridae</taxon>
        <taxon>Pentapetalae</taxon>
        <taxon>asterids</taxon>
        <taxon>campanulids</taxon>
        <taxon>Asterales</taxon>
        <taxon>Asteraceae</taxon>
        <taxon>Asteroideae</taxon>
        <taxon>Heliantheae alliance</taxon>
        <taxon>Millerieae</taxon>
        <taxon>Smallanthus</taxon>
    </lineage>
</organism>
<name>A0ACB9D6M9_9ASTR</name>
<protein>
    <submittedName>
        <fullName evidence="1">Uncharacterized protein</fullName>
    </submittedName>
</protein>
<proteinExistence type="predicted"/>
<accession>A0ACB9D6M9</accession>
<reference evidence="2" key="1">
    <citation type="journal article" date="2022" name="Mol. Ecol. Resour.">
        <title>The genomes of chicory, endive, great burdock and yacon provide insights into Asteraceae palaeo-polyploidization history and plant inulin production.</title>
        <authorList>
            <person name="Fan W."/>
            <person name="Wang S."/>
            <person name="Wang H."/>
            <person name="Wang A."/>
            <person name="Jiang F."/>
            <person name="Liu H."/>
            <person name="Zhao H."/>
            <person name="Xu D."/>
            <person name="Zhang Y."/>
        </authorList>
    </citation>
    <scope>NUCLEOTIDE SEQUENCE [LARGE SCALE GENOMIC DNA]</scope>
    <source>
        <strain evidence="2">cv. Yunnan</strain>
    </source>
</reference>
<sequence>MYLGDALKKMLGVQYTASQGWRKARKLRHIHASMMEQKTLQGNIPKEIVLGVSFNSEEEVKEIKKMVSSLVGVEVVKTHVETGRLMVTGLVDPETLANRVREFDKVVQILSVDYIY</sequence>
<keyword evidence="2" id="KW-1185">Reference proteome</keyword>
<comment type="caution">
    <text evidence="1">The sequence shown here is derived from an EMBL/GenBank/DDBJ whole genome shotgun (WGS) entry which is preliminary data.</text>
</comment>
<dbReference type="Proteomes" id="UP001056120">
    <property type="component" value="Linkage Group LG20"/>
</dbReference>
<reference evidence="1 2" key="2">
    <citation type="journal article" date="2022" name="Mol. Ecol. Resour.">
        <title>The genomes of chicory, endive, great burdock and yacon provide insights into Asteraceae paleo-polyploidization history and plant inulin production.</title>
        <authorList>
            <person name="Fan W."/>
            <person name="Wang S."/>
            <person name="Wang H."/>
            <person name="Wang A."/>
            <person name="Jiang F."/>
            <person name="Liu H."/>
            <person name="Zhao H."/>
            <person name="Xu D."/>
            <person name="Zhang Y."/>
        </authorList>
    </citation>
    <scope>NUCLEOTIDE SEQUENCE [LARGE SCALE GENOMIC DNA]</scope>
    <source>
        <strain evidence="2">cv. Yunnan</strain>
        <tissue evidence="1">Leaves</tissue>
    </source>
</reference>
<evidence type="ECO:0000313" key="2">
    <source>
        <dbReference type="Proteomes" id="UP001056120"/>
    </source>
</evidence>